<organism evidence="1 2">
    <name type="scientific">Luteibacter rhizovicinus DSM 16549</name>
    <dbReference type="NCBI Taxonomy" id="1440763"/>
    <lineage>
        <taxon>Bacteria</taxon>
        <taxon>Pseudomonadati</taxon>
        <taxon>Pseudomonadota</taxon>
        <taxon>Gammaproteobacteria</taxon>
        <taxon>Lysobacterales</taxon>
        <taxon>Rhodanobacteraceae</taxon>
        <taxon>Luteibacter</taxon>
    </lineage>
</organism>
<accession>A0A0G9HFH6</accession>
<dbReference type="EMBL" id="CP017480">
    <property type="protein sequence ID" value="APG04849.1"/>
    <property type="molecule type" value="Genomic_DNA"/>
</dbReference>
<dbReference type="PATRIC" id="fig|1440763.5.peg.3105"/>
<dbReference type="AlphaFoldDB" id="A0A0G9HFH6"/>
<dbReference type="KEGG" id="lrz:BJI69_13740"/>
<dbReference type="STRING" id="1440763.BJI69_13740"/>
<dbReference type="OrthoDB" id="5956806at2"/>
<keyword evidence="2" id="KW-1185">Reference proteome</keyword>
<evidence type="ECO:0000313" key="1">
    <source>
        <dbReference type="EMBL" id="APG04849.1"/>
    </source>
</evidence>
<name>A0A0G9HFH6_9GAMM</name>
<dbReference type="RefSeq" id="WP_046966132.1">
    <property type="nucleotide sequence ID" value="NZ_JPLB01000005.1"/>
</dbReference>
<reference evidence="2" key="1">
    <citation type="submission" date="2016-09" db="EMBL/GenBank/DDBJ databases">
        <authorList>
            <person name="Lysoe E."/>
        </authorList>
    </citation>
    <scope>NUCLEOTIDE SEQUENCE [LARGE SCALE GENOMIC DNA]</scope>
    <source>
        <strain evidence="2">LJ96T</strain>
    </source>
</reference>
<proteinExistence type="predicted"/>
<evidence type="ECO:0000313" key="2">
    <source>
        <dbReference type="Proteomes" id="UP000182987"/>
    </source>
</evidence>
<protein>
    <submittedName>
        <fullName evidence="1">Uncharacterized protein</fullName>
    </submittedName>
</protein>
<dbReference type="Proteomes" id="UP000182987">
    <property type="component" value="Chromosome"/>
</dbReference>
<gene>
    <name evidence="1" type="ORF">BJI69_13740</name>
</gene>
<sequence>MRHWIATIGLAVAGPAFAGQADVCYSPASTGNQVDRLTSSTLLDCPAAGHHTLPQLTQAGWSIASIQPVTVDYSVDAATQAPRSVTSWMMVVQKESR</sequence>